<dbReference type="GO" id="GO:0050829">
    <property type="term" value="P:defense response to Gram-negative bacterium"/>
    <property type="evidence" value="ECO:0007669"/>
    <property type="project" value="TreeGrafter"/>
</dbReference>
<evidence type="ECO:0000256" key="3">
    <source>
        <dbReference type="ARBA" id="ARBA00022525"/>
    </source>
</evidence>
<feature type="domain" description="Ribonuclease A-domain" evidence="6">
    <location>
        <begin position="21"/>
        <end position="116"/>
    </location>
</feature>
<dbReference type="GO" id="GO:0050830">
    <property type="term" value="P:defense response to Gram-positive bacterium"/>
    <property type="evidence" value="ECO:0007669"/>
    <property type="project" value="TreeGrafter"/>
</dbReference>
<dbReference type="SUPFAM" id="SSF54076">
    <property type="entry name" value="RNase A-like"/>
    <property type="match status" value="1"/>
</dbReference>
<evidence type="ECO:0000313" key="7">
    <source>
        <dbReference type="EMBL" id="KAF5898647.1"/>
    </source>
</evidence>
<dbReference type="PANTHER" id="PTHR11437">
    <property type="entry name" value="RIBONUCLEASE"/>
    <property type="match status" value="1"/>
</dbReference>
<dbReference type="GO" id="GO:0003676">
    <property type="term" value="F:nucleic acid binding"/>
    <property type="evidence" value="ECO:0007669"/>
    <property type="project" value="InterPro"/>
</dbReference>
<feature type="non-terminal residue" evidence="7">
    <location>
        <position position="116"/>
    </location>
</feature>
<evidence type="ECO:0000256" key="5">
    <source>
        <dbReference type="SAM" id="SignalP"/>
    </source>
</evidence>
<dbReference type="AlphaFoldDB" id="A0A8J4UIV4"/>
<dbReference type="SMART" id="SM00092">
    <property type="entry name" value="RNAse_Pc"/>
    <property type="match status" value="1"/>
</dbReference>
<dbReference type="GO" id="GO:0001525">
    <property type="term" value="P:angiogenesis"/>
    <property type="evidence" value="ECO:0007669"/>
    <property type="project" value="TreeGrafter"/>
</dbReference>
<keyword evidence="3" id="KW-0964">Secreted</keyword>
<dbReference type="GO" id="GO:0005576">
    <property type="term" value="C:extracellular region"/>
    <property type="evidence" value="ECO:0007669"/>
    <property type="project" value="UniProtKB-SubCell"/>
</dbReference>
<proteinExistence type="inferred from homology"/>
<dbReference type="PANTHER" id="PTHR11437:SF10">
    <property type="entry name" value="ANGIOGENIN-RELATED"/>
    <property type="match status" value="1"/>
</dbReference>
<dbReference type="EMBL" id="QNUK01000193">
    <property type="protein sequence ID" value="KAF5898647.1"/>
    <property type="molecule type" value="Genomic_DNA"/>
</dbReference>
<evidence type="ECO:0000313" key="8">
    <source>
        <dbReference type="Proteomes" id="UP000727407"/>
    </source>
</evidence>
<evidence type="ECO:0000256" key="2">
    <source>
        <dbReference type="ARBA" id="ARBA00005600"/>
    </source>
</evidence>
<dbReference type="InterPro" id="IPR023412">
    <property type="entry name" value="RNaseA_domain"/>
</dbReference>
<dbReference type="Pfam" id="PF00074">
    <property type="entry name" value="RnaseA"/>
    <property type="match status" value="1"/>
</dbReference>
<organism evidence="7 8">
    <name type="scientific">Clarias magur</name>
    <name type="common">Asian catfish</name>
    <name type="synonym">Macropteronotus magur</name>
    <dbReference type="NCBI Taxonomy" id="1594786"/>
    <lineage>
        <taxon>Eukaryota</taxon>
        <taxon>Metazoa</taxon>
        <taxon>Chordata</taxon>
        <taxon>Craniata</taxon>
        <taxon>Vertebrata</taxon>
        <taxon>Euteleostomi</taxon>
        <taxon>Actinopterygii</taxon>
        <taxon>Neopterygii</taxon>
        <taxon>Teleostei</taxon>
        <taxon>Ostariophysi</taxon>
        <taxon>Siluriformes</taxon>
        <taxon>Clariidae</taxon>
        <taxon>Clarias</taxon>
    </lineage>
</organism>
<dbReference type="Gene3D" id="3.10.130.10">
    <property type="entry name" value="Ribonuclease A-like domain"/>
    <property type="match status" value="1"/>
</dbReference>
<dbReference type="GO" id="GO:0004540">
    <property type="term" value="F:RNA nuclease activity"/>
    <property type="evidence" value="ECO:0007669"/>
    <property type="project" value="TreeGrafter"/>
</dbReference>
<comment type="caution">
    <text evidence="7">The sequence shown here is derived from an EMBL/GenBank/DDBJ whole genome shotgun (WGS) entry which is preliminary data.</text>
</comment>
<gene>
    <name evidence="7" type="primary">rnasel3</name>
    <name evidence="7" type="ORF">DAT39_011637</name>
</gene>
<name>A0A8J4UIV4_CLAMG</name>
<dbReference type="InterPro" id="IPR001427">
    <property type="entry name" value="RNaseA"/>
</dbReference>
<accession>A0A8J4UIV4</accession>
<protein>
    <submittedName>
        <fullName evidence="7">Ribonuclease-like 3</fullName>
    </submittedName>
</protein>
<keyword evidence="5" id="KW-0732">Signal</keyword>
<dbReference type="Proteomes" id="UP000727407">
    <property type="component" value="Unassembled WGS sequence"/>
</dbReference>
<comment type="similarity">
    <text evidence="2">Belongs to the pancreatic ribonuclease family.</text>
</comment>
<evidence type="ECO:0000256" key="1">
    <source>
        <dbReference type="ARBA" id="ARBA00004613"/>
    </source>
</evidence>
<feature type="chain" id="PRO_5035200391" evidence="5">
    <location>
        <begin position="23"/>
        <end position="116"/>
    </location>
</feature>
<dbReference type="InterPro" id="IPR036816">
    <property type="entry name" value="RNaseA-like_dom_sf"/>
</dbReference>
<sequence length="116" mass="13148">MEIRLFGLVLLLVMCAALSAEAQDWQSFKFKHIMFKMAKSECDKVMNKKKIPNSPDGTKNCKEVNSFIVASDKDVIPVCKDAGKPLGNNYYESDNPFTVIKCTGNINQKYPNCEYR</sequence>
<reference evidence="7" key="1">
    <citation type="submission" date="2020-07" db="EMBL/GenBank/DDBJ databases">
        <title>Clarias magur genome sequencing, assembly and annotation.</title>
        <authorList>
            <person name="Kushwaha B."/>
            <person name="Kumar R."/>
            <person name="Das P."/>
            <person name="Joshi C.G."/>
            <person name="Kumar D."/>
            <person name="Nagpure N.S."/>
            <person name="Pandey M."/>
            <person name="Agarwal S."/>
            <person name="Srivastava S."/>
            <person name="Singh M."/>
            <person name="Sahoo L."/>
            <person name="Jayasankar P."/>
            <person name="Meher P.K."/>
            <person name="Koringa P.G."/>
            <person name="Iquebal M.A."/>
            <person name="Das S.P."/>
            <person name="Bit A."/>
            <person name="Patnaik S."/>
            <person name="Patel N."/>
            <person name="Shah T.M."/>
            <person name="Hinsu A."/>
            <person name="Jena J.K."/>
        </authorList>
    </citation>
    <scope>NUCLEOTIDE SEQUENCE</scope>
    <source>
        <strain evidence="7">CIFAMagur01</strain>
        <tissue evidence="7">Testis</tissue>
    </source>
</reference>
<keyword evidence="4" id="KW-1015">Disulfide bond</keyword>
<dbReference type="OrthoDB" id="8573660at2759"/>
<keyword evidence="8" id="KW-1185">Reference proteome</keyword>
<evidence type="ECO:0000259" key="6">
    <source>
        <dbReference type="SMART" id="SM00092"/>
    </source>
</evidence>
<comment type="subcellular location">
    <subcellularLocation>
        <location evidence="1">Secreted</location>
    </subcellularLocation>
</comment>
<feature type="signal peptide" evidence="5">
    <location>
        <begin position="1"/>
        <end position="22"/>
    </location>
</feature>
<evidence type="ECO:0000256" key="4">
    <source>
        <dbReference type="ARBA" id="ARBA00023157"/>
    </source>
</evidence>